<dbReference type="InterPro" id="IPR038765">
    <property type="entry name" value="Papain-like_cys_pep_sf"/>
</dbReference>
<dbReference type="SMART" id="SM00460">
    <property type="entry name" value="TGc"/>
    <property type="match status" value="1"/>
</dbReference>
<dbReference type="EMBL" id="CP115396">
    <property type="protein sequence ID" value="WBO83857.1"/>
    <property type="molecule type" value="Genomic_DNA"/>
</dbReference>
<organism evidence="2 3">
    <name type="scientific">Hymenobacter yonginensis</name>
    <dbReference type="NCBI Taxonomy" id="748197"/>
    <lineage>
        <taxon>Bacteria</taxon>
        <taxon>Pseudomonadati</taxon>
        <taxon>Bacteroidota</taxon>
        <taxon>Cytophagia</taxon>
        <taxon>Cytophagales</taxon>
        <taxon>Hymenobacteraceae</taxon>
        <taxon>Hymenobacter</taxon>
    </lineage>
</organism>
<reference evidence="2 3" key="1">
    <citation type="journal article" date="2011" name="Int. J. Syst. Evol. Microbiol.">
        <title>Hymenobacter yonginensis sp. nov., isolated from a mesotrophic artificial lake.</title>
        <authorList>
            <person name="Joung Y."/>
            <person name="Cho S.H."/>
            <person name="Kim H."/>
            <person name="Kim S.B."/>
            <person name="Joh K."/>
        </authorList>
    </citation>
    <scope>NUCLEOTIDE SEQUENCE [LARGE SCALE GENOMIC DNA]</scope>
    <source>
        <strain evidence="2 3">KCTC 22745</strain>
    </source>
</reference>
<dbReference type="Pfam" id="PF01841">
    <property type="entry name" value="Transglut_core"/>
    <property type="match status" value="1"/>
</dbReference>
<name>A0ABY7PML3_9BACT</name>
<keyword evidence="3" id="KW-1185">Reference proteome</keyword>
<dbReference type="SUPFAM" id="SSF54001">
    <property type="entry name" value="Cysteine proteinases"/>
    <property type="match status" value="1"/>
</dbReference>
<evidence type="ECO:0000259" key="1">
    <source>
        <dbReference type="SMART" id="SM00460"/>
    </source>
</evidence>
<dbReference type="Proteomes" id="UP001211872">
    <property type="component" value="Chromosome"/>
</dbReference>
<evidence type="ECO:0000313" key="3">
    <source>
        <dbReference type="Proteomes" id="UP001211872"/>
    </source>
</evidence>
<gene>
    <name evidence="2" type="ORF">O9Z63_15925</name>
</gene>
<dbReference type="InterPro" id="IPR052557">
    <property type="entry name" value="CAP/Cytokinesis_protein"/>
</dbReference>
<sequence length="360" mass="41473">MELVPDSSTHSAAGLARYITANFTTESDRARAAFSWVARHIRYDRENMYLLEFERESAVVVQETLEKRRGVCRHYAELYAAITNLTGLKSYMVPGYASLRDPVGHAWCATRIDGQWYLMDPTWALQTRTVNGKPLVVFRDDYFRMKPAQAIESHMPYDPLWQLLKAPRTPMQFQVGTVPPPPKHPFNYPDSVAAYEQQDELQRLRATNRRVQQNGVKSGLIFNYLSNNQVKEHNYFIHLDNRQQAAFNQSVHTFNAGIEKLNLFIEYYNHQFLPKKSDDELRQMLAAVAADFAQAQALEAQVQFHSPDLVALHRQQQQLAQQASVKLQSCQVFVDRYLRTGKLLRPTLFHPLSGTNEIVN</sequence>
<dbReference type="PANTHER" id="PTHR46333">
    <property type="entry name" value="CYTOKINESIS PROTEIN 3"/>
    <property type="match status" value="1"/>
</dbReference>
<proteinExistence type="predicted"/>
<protein>
    <recommendedName>
        <fullName evidence="1">Transglutaminase-like domain-containing protein</fullName>
    </recommendedName>
</protein>
<dbReference type="PANTHER" id="PTHR46333:SF2">
    <property type="entry name" value="CYTOKINESIS PROTEIN 3"/>
    <property type="match status" value="1"/>
</dbReference>
<accession>A0ABY7PML3</accession>
<evidence type="ECO:0000313" key="2">
    <source>
        <dbReference type="EMBL" id="WBO83857.1"/>
    </source>
</evidence>
<dbReference type="RefSeq" id="WP_270126324.1">
    <property type="nucleotide sequence ID" value="NZ_CP115396.1"/>
</dbReference>
<dbReference type="InterPro" id="IPR002931">
    <property type="entry name" value="Transglutaminase-like"/>
</dbReference>
<dbReference type="Gene3D" id="3.10.620.30">
    <property type="match status" value="1"/>
</dbReference>
<feature type="domain" description="Transglutaminase-like" evidence="1">
    <location>
        <begin position="64"/>
        <end position="123"/>
    </location>
</feature>